<feature type="domain" description="Carbohydrate kinase PfkB" evidence="4">
    <location>
        <begin position="1"/>
        <end position="324"/>
    </location>
</feature>
<dbReference type="Pfam" id="PF00294">
    <property type="entry name" value="PfkB"/>
    <property type="match status" value="1"/>
</dbReference>
<keyword evidence="2" id="KW-0808">Transferase</keyword>
<keyword evidence="3 5" id="KW-0418">Kinase</keyword>
<comment type="similarity">
    <text evidence="1">Belongs to the carbohydrate kinase PfkB family.</text>
</comment>
<dbReference type="RefSeq" id="WP_079510557.1">
    <property type="nucleotide sequence ID" value="NZ_FUYL01000001.1"/>
</dbReference>
<dbReference type="Gene3D" id="3.40.1190.20">
    <property type="match status" value="1"/>
</dbReference>
<dbReference type="PANTHER" id="PTHR43320">
    <property type="entry name" value="SUGAR KINASE"/>
    <property type="match status" value="1"/>
</dbReference>
<dbReference type="InterPro" id="IPR029056">
    <property type="entry name" value="Ribokinase-like"/>
</dbReference>
<reference evidence="6" key="1">
    <citation type="submission" date="2017-02" db="EMBL/GenBank/DDBJ databases">
        <authorList>
            <person name="Varghese N."/>
            <person name="Submissions S."/>
        </authorList>
    </citation>
    <scope>NUCLEOTIDE SEQUENCE [LARGE SCALE GENOMIC DNA]</scope>
    <source>
        <strain evidence="6">DSM 23546</strain>
    </source>
</reference>
<dbReference type="EMBL" id="FUYL01000001">
    <property type="protein sequence ID" value="SKB25554.1"/>
    <property type="molecule type" value="Genomic_DNA"/>
</dbReference>
<name>A0A1T4ZRY5_9FLAO</name>
<dbReference type="SUPFAM" id="SSF53613">
    <property type="entry name" value="Ribokinase-like"/>
    <property type="match status" value="1"/>
</dbReference>
<proteinExistence type="inferred from homology"/>
<dbReference type="AlphaFoldDB" id="A0A1T4ZRY5"/>
<evidence type="ECO:0000256" key="2">
    <source>
        <dbReference type="ARBA" id="ARBA00022679"/>
    </source>
</evidence>
<dbReference type="CDD" id="cd01166">
    <property type="entry name" value="KdgK"/>
    <property type="match status" value="1"/>
</dbReference>
<dbReference type="OrthoDB" id="9813569at2"/>
<dbReference type="PANTHER" id="PTHR43320:SF2">
    <property type="entry name" value="2-DEHYDRO-3-DEOXYGLUCONOKINASE_2-DEHYDRO-3-DEOXYGALACTONOKINASE"/>
    <property type="match status" value="1"/>
</dbReference>
<dbReference type="STRING" id="561365.SAMN05660866_00225"/>
<evidence type="ECO:0000313" key="6">
    <source>
        <dbReference type="Proteomes" id="UP000190339"/>
    </source>
</evidence>
<dbReference type="InterPro" id="IPR052700">
    <property type="entry name" value="Carb_kinase_PfkB-like"/>
</dbReference>
<evidence type="ECO:0000313" key="5">
    <source>
        <dbReference type="EMBL" id="SKB25554.1"/>
    </source>
</evidence>
<dbReference type="GO" id="GO:0016301">
    <property type="term" value="F:kinase activity"/>
    <property type="evidence" value="ECO:0007669"/>
    <property type="project" value="UniProtKB-KW"/>
</dbReference>
<evidence type="ECO:0000256" key="1">
    <source>
        <dbReference type="ARBA" id="ARBA00010688"/>
    </source>
</evidence>
<gene>
    <name evidence="5" type="ORF">SAMN05660866_00225</name>
</gene>
<dbReference type="InterPro" id="IPR011611">
    <property type="entry name" value="PfkB_dom"/>
</dbReference>
<sequence>MKKVVTFGEIMLRLSPPGFLRFSQTNEFDVVYGGGESNVAVSLANYGVPVDFVTRLPKNDIGECALMEMRKRGVGTSKIVFGGDRLGIYFLETGAVSRGSKVVYDRAHSAIAEIELGMIDWDAVFDGVEWFHWTGITPAISQGAADVCLEAVKAADKKGITISTDLNYRAKLWNYGGDREKIMTELTSYCDVILGNEEDAEKHFGIHPEGIDVHKDGADVKAEAFLSVCKQMMKKFPKAKKVITTLRGSISASHNTWAGVLWDGEKMYETRQYQITDIVDRVGGGDSFMGGLIYGLLKYPEDDQNALDFAVAASCLKHTIKGDANLVTISEVEKLMGGDASGRVAR</sequence>
<keyword evidence="6" id="KW-1185">Reference proteome</keyword>
<evidence type="ECO:0000256" key="3">
    <source>
        <dbReference type="ARBA" id="ARBA00022777"/>
    </source>
</evidence>
<organism evidence="5 6">
    <name type="scientific">Maribacter arcticus</name>
    <dbReference type="NCBI Taxonomy" id="561365"/>
    <lineage>
        <taxon>Bacteria</taxon>
        <taxon>Pseudomonadati</taxon>
        <taxon>Bacteroidota</taxon>
        <taxon>Flavobacteriia</taxon>
        <taxon>Flavobacteriales</taxon>
        <taxon>Flavobacteriaceae</taxon>
        <taxon>Maribacter</taxon>
    </lineage>
</organism>
<protein>
    <submittedName>
        <fullName evidence="5">2-dehydro-3-deoxygluconokinase</fullName>
    </submittedName>
</protein>
<evidence type="ECO:0000259" key="4">
    <source>
        <dbReference type="Pfam" id="PF00294"/>
    </source>
</evidence>
<accession>A0A1T4ZRY5</accession>
<dbReference type="Proteomes" id="UP000190339">
    <property type="component" value="Unassembled WGS sequence"/>
</dbReference>